<feature type="chain" id="PRO_5011730515" description="Lipoprotein" evidence="1">
    <location>
        <begin position="20"/>
        <end position="136"/>
    </location>
</feature>
<dbReference type="Proteomes" id="UP000199317">
    <property type="component" value="Unassembled WGS sequence"/>
</dbReference>
<dbReference type="EMBL" id="FNJL01000002">
    <property type="protein sequence ID" value="SDO61889.1"/>
    <property type="molecule type" value="Genomic_DNA"/>
</dbReference>
<organism evidence="2 3">
    <name type="scientific">Paracidovorax cattleyae</name>
    <dbReference type="NCBI Taxonomy" id="80868"/>
    <lineage>
        <taxon>Bacteria</taxon>
        <taxon>Pseudomonadati</taxon>
        <taxon>Pseudomonadota</taxon>
        <taxon>Betaproteobacteria</taxon>
        <taxon>Burkholderiales</taxon>
        <taxon>Comamonadaceae</taxon>
        <taxon>Paracidovorax</taxon>
    </lineage>
</organism>
<proteinExistence type="predicted"/>
<evidence type="ECO:0000313" key="3">
    <source>
        <dbReference type="Proteomes" id="UP000199317"/>
    </source>
</evidence>
<evidence type="ECO:0000256" key="1">
    <source>
        <dbReference type="SAM" id="SignalP"/>
    </source>
</evidence>
<evidence type="ECO:0000313" key="2">
    <source>
        <dbReference type="EMBL" id="SDO61889.1"/>
    </source>
</evidence>
<accession>A0A1H0L101</accession>
<evidence type="ECO:0008006" key="4">
    <source>
        <dbReference type="Google" id="ProtNLM"/>
    </source>
</evidence>
<reference evidence="3" key="1">
    <citation type="submission" date="2016-10" db="EMBL/GenBank/DDBJ databases">
        <authorList>
            <person name="Varghese N."/>
            <person name="Submissions S."/>
        </authorList>
    </citation>
    <scope>NUCLEOTIDE SEQUENCE [LARGE SCALE GENOMIC DNA]</scope>
    <source>
        <strain evidence="3">DSM 17101</strain>
    </source>
</reference>
<dbReference type="RefSeq" id="WP_225978960.1">
    <property type="nucleotide sequence ID" value="NZ_CP028290.1"/>
</dbReference>
<name>A0A1H0L101_9BURK</name>
<dbReference type="AlphaFoldDB" id="A0A1H0L101"/>
<keyword evidence="1" id="KW-0732">Signal</keyword>
<keyword evidence="3" id="KW-1185">Reference proteome</keyword>
<sequence>MPWALRRRMGLLLVACLLAGCGRPPPEPAGEVEAALREAGPGEVFQGLLAGQPVHLVVHDCEVFRVQDAADGGRAWERVLAPEPYPFFTRCERQSLAADAGGVTATLGRMALGAGGCCASGGTYRSADGRNWTKTP</sequence>
<gene>
    <name evidence="2" type="ORF">SAMN04489708_10219</name>
</gene>
<protein>
    <recommendedName>
        <fullName evidence="4">Lipoprotein</fullName>
    </recommendedName>
</protein>
<feature type="signal peptide" evidence="1">
    <location>
        <begin position="1"/>
        <end position="19"/>
    </location>
</feature>
<dbReference type="PROSITE" id="PS51257">
    <property type="entry name" value="PROKAR_LIPOPROTEIN"/>
    <property type="match status" value="1"/>
</dbReference>